<dbReference type="AlphaFoldDB" id="A0A2S5KT61"/>
<protein>
    <submittedName>
        <fullName evidence="5">Acetylornithine deacetylase</fullName>
    </submittedName>
</protein>
<dbReference type="PIRSF" id="PIRSF037238">
    <property type="entry name" value="Carboxypeptidase_G2"/>
    <property type="match status" value="1"/>
</dbReference>
<feature type="active site" description="Proton acceptor" evidence="3">
    <location>
        <position position="167"/>
    </location>
</feature>
<evidence type="ECO:0000256" key="3">
    <source>
        <dbReference type="PIRSR" id="PIRSR037238-1"/>
    </source>
</evidence>
<dbReference type="SUPFAM" id="SSF53187">
    <property type="entry name" value="Zn-dependent exopeptidases"/>
    <property type="match status" value="1"/>
</dbReference>
<reference evidence="5 6" key="1">
    <citation type="submission" date="2018-02" db="EMBL/GenBank/DDBJ databases">
        <title>novel marine gammaproteobacteria from coastal saline agro ecosystem.</title>
        <authorList>
            <person name="Krishnan R."/>
            <person name="Ramesh Kumar N."/>
        </authorList>
    </citation>
    <scope>NUCLEOTIDE SEQUENCE [LARGE SCALE GENOMIC DNA]</scope>
    <source>
        <strain evidence="5 6">228</strain>
    </source>
</reference>
<dbReference type="PANTHER" id="PTHR43808:SF9">
    <property type="entry name" value="BLL0789 PROTEIN"/>
    <property type="match status" value="1"/>
</dbReference>
<dbReference type="InterPro" id="IPR036264">
    <property type="entry name" value="Bact_exopeptidase_dim_dom"/>
</dbReference>
<dbReference type="NCBIfam" id="NF005602">
    <property type="entry name" value="PRK07338.1"/>
    <property type="match status" value="1"/>
</dbReference>
<evidence type="ECO:0000313" key="6">
    <source>
        <dbReference type="Proteomes" id="UP000238196"/>
    </source>
</evidence>
<evidence type="ECO:0000313" key="5">
    <source>
        <dbReference type="EMBL" id="PPC78041.1"/>
    </source>
</evidence>
<dbReference type="OrthoDB" id="5292873at2"/>
<evidence type="ECO:0000256" key="1">
    <source>
        <dbReference type="ARBA" id="ARBA00022723"/>
    </source>
</evidence>
<dbReference type="InterPro" id="IPR050072">
    <property type="entry name" value="Peptidase_M20A"/>
</dbReference>
<organism evidence="5 6">
    <name type="scientific">Proteobacteria bacterium 228</name>
    <dbReference type="NCBI Taxonomy" id="2083153"/>
    <lineage>
        <taxon>Bacteria</taxon>
        <taxon>Pseudomonadati</taxon>
        <taxon>Pseudomonadota</taxon>
    </lineage>
</organism>
<accession>A0A2S5KT61</accession>
<proteinExistence type="predicted"/>
<dbReference type="EMBL" id="PRLP01000021">
    <property type="protein sequence ID" value="PPC78041.1"/>
    <property type="molecule type" value="Genomic_DNA"/>
</dbReference>
<dbReference type="Gene3D" id="3.30.70.360">
    <property type="match status" value="1"/>
</dbReference>
<gene>
    <name evidence="5" type="ORF">C4K68_07265</name>
</gene>
<dbReference type="GO" id="GO:0046872">
    <property type="term" value="F:metal ion binding"/>
    <property type="evidence" value="ECO:0007669"/>
    <property type="project" value="UniProtKB-KW"/>
</dbReference>
<dbReference type="SUPFAM" id="SSF55031">
    <property type="entry name" value="Bacterial exopeptidase dimerisation domain"/>
    <property type="match status" value="1"/>
</dbReference>
<dbReference type="InterPro" id="IPR011650">
    <property type="entry name" value="Peptidase_M20_dimer"/>
</dbReference>
<dbReference type="Pfam" id="PF01546">
    <property type="entry name" value="Peptidase_M20"/>
    <property type="match status" value="1"/>
</dbReference>
<keyword evidence="2" id="KW-0378">Hydrolase</keyword>
<sequence length="417" mass="45348">MTQPVSADFLPYLNWIDAQQEAMVADLIRVAEINSGSYHTAGVNQVAETFAELAAGLGGDVSWHDLPPQQVVNDKGELTERPLGRALQISKRPEAQLRVFLCGHLDTVFPRDSSFQQVRWLDDNTLNGPGVADLKGGLVLMLRALQAFENSPWAEQLGWDILFNPDEEIGSPGSSALFPYFAERTQVGLLYEPAYADGNLAGERKGSGNFSVVVRGRAAHAGREHHLGRNAVRALADFTSALDDLNGQRAGVTINPGYVTGGGPVNIVPDLAVMKFNIRLEKPEDEDWCWQHIRRLQADINSRDGLTLEVHGGFGRKPKVLSPANLKLAELVRECGQSLGLQLEFKPTGGCCDGNNLAACGLPNIDTLGIVGGKIHSHEEYARVDTLAERSKLTALILLRLATDTDRSWLQPCAGQC</sequence>
<dbReference type="Pfam" id="PF07687">
    <property type="entry name" value="M20_dimer"/>
    <property type="match status" value="1"/>
</dbReference>
<comment type="caution">
    <text evidence="5">The sequence shown here is derived from an EMBL/GenBank/DDBJ whole genome shotgun (WGS) entry which is preliminary data.</text>
</comment>
<dbReference type="InterPro" id="IPR017150">
    <property type="entry name" value="Pept_M20_glutamate_carboxypep"/>
</dbReference>
<feature type="domain" description="Peptidase M20 dimerisation" evidence="4">
    <location>
        <begin position="203"/>
        <end position="296"/>
    </location>
</feature>
<feature type="active site" evidence="3">
    <location>
        <position position="106"/>
    </location>
</feature>
<name>A0A2S5KT61_9PROT</name>
<dbReference type="InterPro" id="IPR002933">
    <property type="entry name" value="Peptidase_M20"/>
</dbReference>
<evidence type="ECO:0000259" key="4">
    <source>
        <dbReference type="Pfam" id="PF07687"/>
    </source>
</evidence>
<dbReference type="Proteomes" id="UP000238196">
    <property type="component" value="Unassembled WGS sequence"/>
</dbReference>
<dbReference type="PANTHER" id="PTHR43808">
    <property type="entry name" value="ACETYLORNITHINE DEACETYLASE"/>
    <property type="match status" value="1"/>
</dbReference>
<keyword evidence="1" id="KW-0479">Metal-binding</keyword>
<dbReference type="CDD" id="cd03885">
    <property type="entry name" value="M20_CPDG2"/>
    <property type="match status" value="1"/>
</dbReference>
<dbReference type="GO" id="GO:0016787">
    <property type="term" value="F:hydrolase activity"/>
    <property type="evidence" value="ECO:0007669"/>
    <property type="project" value="UniProtKB-KW"/>
</dbReference>
<dbReference type="Gene3D" id="3.40.630.10">
    <property type="entry name" value="Zn peptidases"/>
    <property type="match status" value="1"/>
</dbReference>
<evidence type="ECO:0000256" key="2">
    <source>
        <dbReference type="ARBA" id="ARBA00022801"/>
    </source>
</evidence>